<sequence>MKLGNIWVKPVYFLEKLGIIPLPSLEEQNSISLDQKSTESKDRKSPDLFLSTHIRDGNSI</sequence>
<dbReference type="EMBL" id="MKQS01000003">
    <property type="protein sequence ID" value="OFE44462.1"/>
    <property type="molecule type" value="Genomic_DNA"/>
</dbReference>
<evidence type="ECO:0000313" key="3">
    <source>
        <dbReference type="Proteomes" id="UP000186931"/>
    </source>
</evidence>
<feature type="compositionally biased region" description="Basic and acidic residues" evidence="1">
    <location>
        <begin position="36"/>
        <end position="46"/>
    </location>
</feature>
<feature type="region of interest" description="Disordered" evidence="1">
    <location>
        <begin position="32"/>
        <end position="60"/>
    </location>
</feature>
<proteinExistence type="predicted"/>
<evidence type="ECO:0000256" key="1">
    <source>
        <dbReference type="SAM" id="MobiDB-lite"/>
    </source>
</evidence>
<evidence type="ECO:0000313" key="2">
    <source>
        <dbReference type="EMBL" id="OFE44462.1"/>
    </source>
</evidence>
<dbReference type="AlphaFoldDB" id="A0A1E8E4A9"/>
<accession>A0A1E8E4A9</accession>
<dbReference type="Proteomes" id="UP000186931">
    <property type="component" value="Unassembled WGS sequence"/>
</dbReference>
<comment type="caution">
    <text evidence="2">The sequence shown here is derived from an EMBL/GenBank/DDBJ whole genome shotgun (WGS) entry which is preliminary data.</text>
</comment>
<name>A0A1E8E4A9_9GAMM</name>
<dbReference type="STRING" id="202956.BJN41_07995"/>
<reference evidence="2 3" key="1">
    <citation type="submission" date="2016-10" db="EMBL/GenBank/DDBJ databases">
        <title>Genome of airborne Acinetobacter sp. 5-2Ac02 in the hospital environment: Species near to Acinetobacter towneri.</title>
        <authorList>
            <person name="Barbosa B."/>
            <person name="Fernandez-Garcia L."/>
            <person name="Gato E."/>
            <person name="Leao R."/>
            <person name="Albano R."/>
            <person name="Fernandez B."/>
            <person name="Fernandez-Cuenca F."/>
            <person name="Marques E."/>
            <person name="Tomas M."/>
        </authorList>
    </citation>
    <scope>NUCLEOTIDE SEQUENCE [LARGE SCALE GENOMIC DNA]</scope>
    <source>
        <strain evidence="2 3">5-2Ac02</strain>
    </source>
</reference>
<gene>
    <name evidence="2" type="ORF">BJN41_07995</name>
</gene>
<protein>
    <submittedName>
        <fullName evidence="2">Uncharacterized protein</fullName>
    </submittedName>
</protein>
<organism evidence="2 3">
    <name type="scientific">Acinetobacter towneri</name>
    <dbReference type="NCBI Taxonomy" id="202956"/>
    <lineage>
        <taxon>Bacteria</taxon>
        <taxon>Pseudomonadati</taxon>
        <taxon>Pseudomonadota</taxon>
        <taxon>Gammaproteobacteria</taxon>
        <taxon>Moraxellales</taxon>
        <taxon>Moraxellaceae</taxon>
        <taxon>Acinetobacter</taxon>
    </lineage>
</organism>